<keyword evidence="1" id="KW-0472">Membrane</keyword>
<comment type="caution">
    <text evidence="3">The sequence shown here is derived from an EMBL/GenBank/DDBJ whole genome shotgun (WGS) entry which is preliminary data.</text>
</comment>
<reference evidence="3 4" key="1">
    <citation type="submission" date="2013-04" db="EMBL/GenBank/DDBJ databases">
        <title>The Genome Sequence of Parabacteroides goldsteinii DSM 19448.</title>
        <authorList>
            <consortium name="The Broad Institute Genomics Platform"/>
            <person name="Earl A."/>
            <person name="Ward D."/>
            <person name="Feldgarden M."/>
            <person name="Gevers D."/>
            <person name="Martens E."/>
            <person name="Sakamoto M."/>
            <person name="Benno Y."/>
            <person name="Song Y."/>
            <person name="Liu C."/>
            <person name="Lee J."/>
            <person name="Bolanos M."/>
            <person name="Vaisanen M.L."/>
            <person name="Finegold S.M."/>
            <person name="Walker B."/>
            <person name="Young S."/>
            <person name="Zeng Q."/>
            <person name="Gargeya S."/>
            <person name="Fitzgerald M."/>
            <person name="Haas B."/>
            <person name="Abouelleil A."/>
            <person name="Allen A.W."/>
            <person name="Alvarado L."/>
            <person name="Arachchi H.M."/>
            <person name="Berlin A.M."/>
            <person name="Chapman S.B."/>
            <person name="Gainer-Dewar J."/>
            <person name="Goldberg J."/>
            <person name="Griggs A."/>
            <person name="Gujja S."/>
            <person name="Hansen M."/>
            <person name="Howarth C."/>
            <person name="Imamovic A."/>
            <person name="Ireland A."/>
            <person name="Larimer J."/>
            <person name="McCowan C."/>
            <person name="Murphy C."/>
            <person name="Pearson M."/>
            <person name="Poon T.W."/>
            <person name="Priest M."/>
            <person name="Roberts A."/>
            <person name="Saif S."/>
            <person name="Shea T."/>
            <person name="Sisk P."/>
            <person name="Sykes S."/>
            <person name="Wortman J."/>
            <person name="Nusbaum C."/>
            <person name="Birren B."/>
        </authorList>
    </citation>
    <scope>NUCLEOTIDE SEQUENCE [LARGE SCALE GENOMIC DNA]</scope>
    <source>
        <strain evidence="3 4">DSM 19448</strain>
    </source>
</reference>
<accession>A0A0F5JRF6</accession>
<keyword evidence="1" id="KW-1134">Transmembrane beta strand</keyword>
<evidence type="ECO:0000259" key="2">
    <source>
        <dbReference type="Pfam" id="PF07715"/>
    </source>
</evidence>
<dbReference type="InterPro" id="IPR023996">
    <property type="entry name" value="TonB-dep_OMP_SusC/RagA"/>
</dbReference>
<name>A0A0F5JRF6_9BACT</name>
<sequence length="1145" mass="128210">MKKVSRNNTNRLRSLLKMFESVGFIVVLLLGATNIHAHTDHVFVSIEQLVKARKTTMLDVFKTIKEKTGYIFFYSEDIKAELEKEVTLKTTSGSIEDILKPLFVNSNLTFEINEKQVIIKQKMDRSVTPSIQQQPIELTGVVVDETGVPVIGANVLVKGTTMGIITDVDGKFILKVPANSTLVVSFIGYKTVEIKPGKRNHVSVELVEDTEHLEEVVIVGYGVQEKESVVGAITQVGNKSLVQSGVSDVTAAIAGKLSGVLTMQQSGQPGQTTNDIIIRGVSSWNSSKPLVMVDGVERDFADLDPNEINTISVLKDASATAVFGAKGANGVILVTTKRGVESKPKLDFSASYGIELPTRMPRHVNSYTTMSMYNVGLMNAGTFQSLTPQNVLDEYRNPSTPLNSIRYPDVDWFDVLARDFAPVTNANFNIRGGTNFVKYFASLGYYHQGSFFNSLNEGYCDTRYKYDRFNFRGNLDFDLTKSTVLSFNIGGDISIQNTPGEDPWRPVYQASTTLYPAYYPAWVLEQVPDLDYPDASGDRLAAAQNDARGNPYSALHQGKFNEYTSSKLFTDLILKQNLDMVTKGLSVQAKVSLSTYYKNKSLTADWSVPQYTLNFDKIGTGMNPWFREGEGNESWTQPPLDINVGGLENGYYSNLYYEFSLDYKRSFGKHNVTALALMSRHQKNSGTDFAYYNESWVGRATYNFDKRYLLEVNIGYTGSERFAPSNRFGFFPSGAVGWVVSEEKFFKDNISWMNKLKFRYSDGKVGSDSASERWLYIGEYSANGNYIYEDKVPNIYAQWEEARKRDLGIEMAFLDNMITVGVDFFDEKRTHMLLNPQSNTMLIGNNGFKQLNKGSMKKHGLEVELGFNKTTSYGLSYNLKGIFGFNENRIVDKDDLPYAPEYKKAAGKPYGAQLDGALLTGSGYYTSVDDIHNNPAPTTIGNINVGDYKFLDYTADGKIDTYDKYAIDGTLYPPITFSLSGGFSYKNFDFSILFQGNSGKYVEYNEAFEAEFTSGSLRVHESQLDYWTPINPNANHSTLHYVGQGNPPMLSWGGGDAYAGYGIMIKDRFWRKADYIRLKEIYLGYNIKPKYLKKWVGISAVTVYASGNNLFTITSLLEGDPERKDFARGFYPQMSTYKVGLKVAF</sequence>
<keyword evidence="1" id="KW-0812">Transmembrane</keyword>
<dbReference type="PATRIC" id="fig|927665.4.peg.463"/>
<evidence type="ECO:0000313" key="3">
    <source>
        <dbReference type="EMBL" id="KKB60185.1"/>
    </source>
</evidence>
<evidence type="ECO:0000256" key="1">
    <source>
        <dbReference type="PROSITE-ProRule" id="PRU01360"/>
    </source>
</evidence>
<dbReference type="InterPro" id="IPR039426">
    <property type="entry name" value="TonB-dep_rcpt-like"/>
</dbReference>
<dbReference type="InterPro" id="IPR008969">
    <property type="entry name" value="CarboxyPept-like_regulatory"/>
</dbReference>
<dbReference type="Proteomes" id="UP000033047">
    <property type="component" value="Unassembled WGS sequence"/>
</dbReference>
<keyword evidence="1" id="KW-0998">Cell outer membrane</keyword>
<dbReference type="Pfam" id="PF13715">
    <property type="entry name" value="CarbopepD_reg_2"/>
    <property type="match status" value="1"/>
</dbReference>
<dbReference type="PROSITE" id="PS52016">
    <property type="entry name" value="TONB_DEPENDENT_REC_3"/>
    <property type="match status" value="1"/>
</dbReference>
<dbReference type="FunFam" id="2.60.40.1120:FF:000003">
    <property type="entry name" value="Outer membrane protein Omp121"/>
    <property type="match status" value="1"/>
</dbReference>
<dbReference type="HOGENOM" id="CLU_004317_1_0_10"/>
<dbReference type="SUPFAM" id="SSF49464">
    <property type="entry name" value="Carboxypeptidase regulatory domain-like"/>
    <property type="match status" value="1"/>
</dbReference>
<dbReference type="NCBIfam" id="TIGR04056">
    <property type="entry name" value="OMP_RagA_SusC"/>
    <property type="match status" value="1"/>
</dbReference>
<dbReference type="FunFam" id="2.170.130.10:FF:000003">
    <property type="entry name" value="SusC/RagA family TonB-linked outer membrane protein"/>
    <property type="match status" value="1"/>
</dbReference>
<dbReference type="InterPro" id="IPR012910">
    <property type="entry name" value="Plug_dom"/>
</dbReference>
<dbReference type="AlphaFoldDB" id="A0A0F5JRF6"/>
<dbReference type="STRING" id="927665.HMPREF1535_00462"/>
<dbReference type="InterPro" id="IPR037066">
    <property type="entry name" value="Plug_dom_sf"/>
</dbReference>
<dbReference type="RefSeq" id="WP_046145178.1">
    <property type="nucleotide sequence ID" value="NZ_KQ033912.1"/>
</dbReference>
<dbReference type="GO" id="GO:0009279">
    <property type="term" value="C:cell outer membrane"/>
    <property type="evidence" value="ECO:0007669"/>
    <property type="project" value="UniProtKB-SubCell"/>
</dbReference>
<proteinExistence type="inferred from homology"/>
<organism evidence="3 4">
    <name type="scientific">Parabacteroides goldsteinii DSM 19448 = WAL 12034</name>
    <dbReference type="NCBI Taxonomy" id="927665"/>
    <lineage>
        <taxon>Bacteria</taxon>
        <taxon>Pseudomonadati</taxon>
        <taxon>Bacteroidota</taxon>
        <taxon>Bacteroidia</taxon>
        <taxon>Bacteroidales</taxon>
        <taxon>Tannerellaceae</taxon>
        <taxon>Parabacteroides</taxon>
    </lineage>
</organism>
<dbReference type="EMBL" id="AQHV01000001">
    <property type="protein sequence ID" value="KKB60185.1"/>
    <property type="molecule type" value="Genomic_DNA"/>
</dbReference>
<dbReference type="SUPFAM" id="SSF56935">
    <property type="entry name" value="Porins"/>
    <property type="match status" value="1"/>
</dbReference>
<dbReference type="Pfam" id="PF07715">
    <property type="entry name" value="Plug"/>
    <property type="match status" value="1"/>
</dbReference>
<dbReference type="NCBIfam" id="TIGR04057">
    <property type="entry name" value="SusC_RagA_signa"/>
    <property type="match status" value="1"/>
</dbReference>
<dbReference type="Gene3D" id="2.60.40.1120">
    <property type="entry name" value="Carboxypeptidase-like, regulatory domain"/>
    <property type="match status" value="1"/>
</dbReference>
<protein>
    <submittedName>
        <fullName evidence="3">SusC/RagA family TonB-linked outer membrane protein</fullName>
    </submittedName>
</protein>
<evidence type="ECO:0000313" key="4">
    <source>
        <dbReference type="Proteomes" id="UP000033047"/>
    </source>
</evidence>
<gene>
    <name evidence="3" type="ORF">HMPREF1535_00462</name>
</gene>
<keyword evidence="1" id="KW-0813">Transport</keyword>
<comment type="similarity">
    <text evidence="1">Belongs to the TonB-dependent receptor family.</text>
</comment>
<feature type="domain" description="TonB-dependent receptor plug" evidence="2">
    <location>
        <begin position="226"/>
        <end position="331"/>
    </location>
</feature>
<comment type="subcellular location">
    <subcellularLocation>
        <location evidence="1">Cell outer membrane</location>
        <topology evidence="1">Multi-pass membrane protein</topology>
    </subcellularLocation>
</comment>
<dbReference type="Gene3D" id="2.170.130.10">
    <property type="entry name" value="TonB-dependent receptor, plug domain"/>
    <property type="match status" value="1"/>
</dbReference>
<dbReference type="InterPro" id="IPR023997">
    <property type="entry name" value="TonB-dep_OMP_SusC/RagA_CS"/>
</dbReference>